<evidence type="ECO:0000256" key="9">
    <source>
        <dbReference type="ARBA" id="ARBA00022692"/>
    </source>
</evidence>
<feature type="binding site" evidence="23">
    <location>
        <position position="153"/>
    </location>
    <ligand>
        <name>substrate</name>
    </ligand>
</feature>
<dbReference type="Gene3D" id="3.90.550.10">
    <property type="entry name" value="Spore Coat Polysaccharide Biosynthesis Protein SpsA, Chain A"/>
    <property type="match status" value="1"/>
</dbReference>
<evidence type="ECO:0000256" key="10">
    <source>
        <dbReference type="ARBA" id="ARBA00022723"/>
    </source>
</evidence>
<evidence type="ECO:0000256" key="22">
    <source>
        <dbReference type="ARBA" id="ARBA00093257"/>
    </source>
</evidence>
<proteinExistence type="inferred from homology"/>
<dbReference type="GO" id="GO:0009312">
    <property type="term" value="P:oligosaccharide biosynthetic process"/>
    <property type="evidence" value="ECO:0007669"/>
    <property type="project" value="InterPro"/>
</dbReference>
<evidence type="ECO:0000256" key="6">
    <source>
        <dbReference type="ARBA" id="ARBA00014817"/>
    </source>
</evidence>
<accession>A0A9P1N892</accession>
<dbReference type="GO" id="GO:0000139">
    <property type="term" value="C:Golgi membrane"/>
    <property type="evidence" value="ECO:0007669"/>
    <property type="project" value="UniProtKB-SubCell"/>
</dbReference>
<evidence type="ECO:0000256" key="24">
    <source>
        <dbReference type="PIRSR" id="PIRSR607754-2"/>
    </source>
</evidence>
<comment type="subcellular location">
    <subcellularLocation>
        <location evidence="2">Golgi apparatus membrane</location>
        <topology evidence="2">Single-pass type II membrane protein</topology>
    </subcellularLocation>
</comment>
<evidence type="ECO:0000313" key="28">
    <source>
        <dbReference type="Proteomes" id="UP001152747"/>
    </source>
</evidence>
<keyword evidence="12 26" id="KW-1133">Transmembrane helix</keyword>
<evidence type="ECO:0000256" key="18">
    <source>
        <dbReference type="ARBA" id="ARBA00029663"/>
    </source>
</evidence>
<keyword evidence="28" id="KW-1185">Reference proteome</keyword>
<dbReference type="EMBL" id="CANHGI010000005">
    <property type="protein sequence ID" value="CAI5453414.1"/>
    <property type="molecule type" value="Genomic_DNA"/>
</dbReference>
<dbReference type="InterPro" id="IPR029044">
    <property type="entry name" value="Nucleotide-diphossugar_trans"/>
</dbReference>
<feature type="binding site" evidence="23">
    <location>
        <begin position="228"/>
        <end position="232"/>
    </location>
    <ligand>
        <name>substrate</name>
    </ligand>
</feature>
<keyword evidence="9 26" id="KW-0812">Transmembrane</keyword>
<feature type="disulfide bond" evidence="25">
    <location>
        <begin position="195"/>
        <end position="209"/>
    </location>
</feature>
<reference evidence="27" key="1">
    <citation type="submission" date="2022-11" db="EMBL/GenBank/DDBJ databases">
        <authorList>
            <person name="Kikuchi T."/>
        </authorList>
    </citation>
    <scope>NUCLEOTIDE SEQUENCE</scope>
    <source>
        <strain evidence="27">PS1010</strain>
    </source>
</reference>
<dbReference type="SUPFAM" id="SSF53448">
    <property type="entry name" value="Nucleotide-diphospho-sugar transferases"/>
    <property type="match status" value="1"/>
</dbReference>
<evidence type="ECO:0000256" key="12">
    <source>
        <dbReference type="ARBA" id="ARBA00022989"/>
    </source>
</evidence>
<evidence type="ECO:0000256" key="8">
    <source>
        <dbReference type="ARBA" id="ARBA00022679"/>
    </source>
</evidence>
<evidence type="ECO:0000256" key="3">
    <source>
        <dbReference type="ARBA" id="ARBA00004922"/>
    </source>
</evidence>
<dbReference type="GO" id="GO:0005795">
    <property type="term" value="C:Golgi stack"/>
    <property type="evidence" value="ECO:0007669"/>
    <property type="project" value="InterPro"/>
</dbReference>
<protein>
    <recommendedName>
        <fullName evidence="6">Alpha-1,6-mannosyl-glycoprotein 2-beta-N-acetylglucosaminyltransferase</fullName>
        <ecNumber evidence="5">2.4.1.143</ecNumber>
    </recommendedName>
    <alternativeName>
        <fullName evidence="21">Beta-1,2-N-acetylglucosaminyltransferase II</fullName>
    </alternativeName>
    <alternativeName>
        <fullName evidence="20">GlcNAc-T II</fullName>
    </alternativeName>
    <alternativeName>
        <fullName evidence="19">Mannoside acetylglucosaminyltransferase 2</fullName>
    </alternativeName>
    <alternativeName>
        <fullName evidence="18">N-glycosyl-oligosaccharide-glycoprotein N-acetylglucosaminyltransferase II</fullName>
    </alternativeName>
</protein>
<keyword evidence="11" id="KW-0735">Signal-anchor</keyword>
<dbReference type="AlphaFoldDB" id="A0A9P1N892"/>
<dbReference type="GO" id="GO:0008455">
    <property type="term" value="F:alpha-1,6-mannosylglycoprotein 2-beta-N-acetylglucosaminyltransferase activity"/>
    <property type="evidence" value="ECO:0007669"/>
    <property type="project" value="UniProtKB-EC"/>
</dbReference>
<evidence type="ECO:0000256" key="19">
    <source>
        <dbReference type="ARBA" id="ARBA00031203"/>
    </source>
</evidence>
<gene>
    <name evidence="27" type="ORF">CAMP_LOCUS16051</name>
</gene>
<evidence type="ECO:0000256" key="13">
    <source>
        <dbReference type="ARBA" id="ARBA00023034"/>
    </source>
</evidence>
<keyword evidence="15 25" id="KW-1015">Disulfide bond</keyword>
<evidence type="ECO:0000256" key="20">
    <source>
        <dbReference type="ARBA" id="ARBA00032552"/>
    </source>
</evidence>
<evidence type="ECO:0000256" key="14">
    <source>
        <dbReference type="ARBA" id="ARBA00023136"/>
    </source>
</evidence>
<evidence type="ECO:0000256" key="11">
    <source>
        <dbReference type="ARBA" id="ARBA00022968"/>
    </source>
</evidence>
<evidence type="ECO:0000256" key="23">
    <source>
        <dbReference type="PIRSR" id="PIRSR607754-1"/>
    </source>
</evidence>
<dbReference type="Proteomes" id="UP001152747">
    <property type="component" value="Unassembled WGS sequence"/>
</dbReference>
<keyword evidence="13" id="KW-0333">Golgi apparatus</keyword>
<comment type="similarity">
    <text evidence="4">Belongs to the glycosyltransferase 16 (GT16) protein family.</text>
</comment>
<feature type="binding site" evidence="24">
    <location>
        <position position="375"/>
    </location>
    <ligand>
        <name>Mn(2+)</name>
        <dbReference type="ChEBI" id="CHEBI:29035"/>
    </ligand>
</feature>
<evidence type="ECO:0000256" key="4">
    <source>
        <dbReference type="ARBA" id="ARBA00011011"/>
    </source>
</evidence>
<evidence type="ECO:0000256" key="5">
    <source>
        <dbReference type="ARBA" id="ARBA00012613"/>
    </source>
</evidence>
<comment type="pathway">
    <text evidence="3">Protein modification; protein glycosylation.</text>
</comment>
<evidence type="ECO:0000256" key="17">
    <source>
        <dbReference type="ARBA" id="ARBA00023211"/>
    </source>
</evidence>
<sequence length="474" mass="54450">MIPRRIHRILNVILACCVFGFLVIFIKIPSAVEKHADDTAPVLTEKEWQVINQETSKNTKIPYESPANSTIANWKFKSPDRSGSISGADIVENLKLLNENFDVLNIDKFGGLENVERVLVVQVHNRPNYLEVIIDSMRKTVGIEKTLLVFSHDINVAPINEMIRNITFARVYQIFYPYNNQLFPDVFPGNNPRDCKEKMSEAAAEEAGCDNWKQHDKYGNYRLVQLTQIKHHWWWKMNFVIDGIVEKFKMPNPWILLLEEDHMLSPDALHVLDLIVDNKVTYCPTCEIITLGIYLKTNSKYGKDIANLGVHPWYASKHNMGWALQKDTWNKIKGCASMFCNWDDYNWDWSVLQVTAKCLPARFKTIFAKSPRVFHIGDCGVHTHRCEVHRALEATIQLFEQNKNELFPKAMTVTDVSRRSLKPPKENGGWGDQRDRDLCMLNVSPLSKIAASNYSTVLMPLLNSKVRLDSDDGL</sequence>
<dbReference type="PANTHER" id="PTHR12871">
    <property type="entry name" value="BETA-1,2-N-ACETYLGLUCOSAMINYLTRANSFERASE II"/>
    <property type="match status" value="1"/>
</dbReference>
<comment type="caution">
    <text evidence="27">The sequence shown here is derived from an EMBL/GenBank/DDBJ whole genome shotgun (WGS) entry which is preliminary data.</text>
</comment>
<evidence type="ECO:0000256" key="21">
    <source>
        <dbReference type="ARBA" id="ARBA00032915"/>
    </source>
</evidence>
<dbReference type="InterPro" id="IPR007754">
    <property type="entry name" value="GlcNAc_II"/>
</dbReference>
<dbReference type="EC" id="2.4.1.143" evidence="5"/>
<feature type="disulfide bond" evidence="25">
    <location>
        <begin position="340"/>
        <end position="439"/>
    </location>
</feature>
<keyword evidence="14 26" id="KW-0472">Membrane</keyword>
<evidence type="ECO:0000256" key="16">
    <source>
        <dbReference type="ARBA" id="ARBA00023180"/>
    </source>
</evidence>
<keyword evidence="8" id="KW-0808">Transferase</keyword>
<keyword evidence="16" id="KW-0325">Glycoprotein</keyword>
<evidence type="ECO:0000256" key="15">
    <source>
        <dbReference type="ARBA" id="ARBA00023157"/>
    </source>
</evidence>
<evidence type="ECO:0000256" key="7">
    <source>
        <dbReference type="ARBA" id="ARBA00022676"/>
    </source>
</evidence>
<feature type="binding site" evidence="23">
    <location>
        <begin position="122"/>
        <end position="126"/>
    </location>
    <ligand>
        <name>substrate</name>
    </ligand>
</feature>
<name>A0A9P1N892_9PELO</name>
<comment type="cofactor">
    <cofactor evidence="1 24">
        <name>Mn(2+)</name>
        <dbReference type="ChEBI" id="CHEBI:29035"/>
    </cofactor>
</comment>
<feature type="binding site" evidence="24">
    <location>
        <position position="261"/>
    </location>
    <ligand>
        <name>Mn(2+)</name>
        <dbReference type="ChEBI" id="CHEBI:29035"/>
    </ligand>
</feature>
<dbReference type="Pfam" id="PF05060">
    <property type="entry name" value="MGAT2"/>
    <property type="match status" value="1"/>
</dbReference>
<evidence type="ECO:0000256" key="2">
    <source>
        <dbReference type="ARBA" id="ARBA00004323"/>
    </source>
</evidence>
<dbReference type="GO" id="GO:0006487">
    <property type="term" value="P:protein N-linked glycosylation"/>
    <property type="evidence" value="ECO:0007669"/>
    <property type="project" value="TreeGrafter"/>
</dbReference>
<organism evidence="27 28">
    <name type="scientific">Caenorhabditis angaria</name>
    <dbReference type="NCBI Taxonomy" id="860376"/>
    <lineage>
        <taxon>Eukaryota</taxon>
        <taxon>Metazoa</taxon>
        <taxon>Ecdysozoa</taxon>
        <taxon>Nematoda</taxon>
        <taxon>Chromadorea</taxon>
        <taxon>Rhabditida</taxon>
        <taxon>Rhabditina</taxon>
        <taxon>Rhabditomorpha</taxon>
        <taxon>Rhabditoidea</taxon>
        <taxon>Rhabditidae</taxon>
        <taxon>Peloderinae</taxon>
        <taxon>Caenorhabditis</taxon>
    </lineage>
</organism>
<evidence type="ECO:0000256" key="25">
    <source>
        <dbReference type="PIRSR" id="PIRSR607754-3"/>
    </source>
</evidence>
<keyword evidence="10 24" id="KW-0479">Metal-binding</keyword>
<evidence type="ECO:0000256" key="26">
    <source>
        <dbReference type="SAM" id="Phobius"/>
    </source>
</evidence>
<evidence type="ECO:0000313" key="27">
    <source>
        <dbReference type="EMBL" id="CAI5453414.1"/>
    </source>
</evidence>
<feature type="disulfide bond" evidence="25">
    <location>
        <begin position="283"/>
        <end position="286"/>
    </location>
</feature>
<keyword evidence="7" id="KW-0328">Glycosyltransferase</keyword>
<dbReference type="GO" id="GO:0046872">
    <property type="term" value="F:metal ion binding"/>
    <property type="evidence" value="ECO:0007669"/>
    <property type="project" value="UniProtKB-KW"/>
</dbReference>
<keyword evidence="17 24" id="KW-0464">Manganese</keyword>
<comment type="catalytic activity">
    <reaction evidence="22">
        <text>an N(4)-{beta-D-GlcNAc-(1-&gt;2)-alpha-D-Man-(1-&gt;3)-[alpha-D-Man-(1-&gt;6)]-beta-D-Man-(1-&gt;4)-beta-D-GlcNAc-(1-&gt;4)-beta-D-GlcNAc}-L-asparaginyl-[protein] + UDP-N-acetyl-alpha-D-glucosamine = N(4)-{beta-D-GlcNAc-(1-&gt;2)-alpha-D-Man-(1-&gt;3)-[beta-D-GlcNAc-(1-&gt;2)-alpha-D-Man-(1-&gt;6)]-beta-D-Man-(1-&gt;4)-beta-D-GlcNAc-(1-&gt;4)-beta-D-GlcNAc}-L-asparaginyl-[protein] + UDP + H(+)</text>
        <dbReference type="Rhea" id="RHEA:12941"/>
        <dbReference type="Rhea" id="RHEA-COMP:13526"/>
        <dbReference type="Rhea" id="RHEA-COMP:14369"/>
        <dbReference type="ChEBI" id="CHEBI:15378"/>
        <dbReference type="ChEBI" id="CHEBI:57705"/>
        <dbReference type="ChEBI" id="CHEBI:58223"/>
        <dbReference type="ChEBI" id="CHEBI:60615"/>
        <dbReference type="ChEBI" id="CHEBI:60651"/>
        <dbReference type="EC" id="2.4.1.143"/>
    </reaction>
</comment>
<dbReference type="PANTHER" id="PTHR12871:SF0">
    <property type="entry name" value="ALPHA-1,6-MANNOSYL-GLYCOPROTEIN 2-BETA-N-ACETYLGLUCOSAMINYLTRANSFERASE"/>
    <property type="match status" value="1"/>
</dbReference>
<feature type="transmembrane region" description="Helical" evidence="26">
    <location>
        <begin position="9"/>
        <end position="28"/>
    </location>
</feature>
<dbReference type="OrthoDB" id="6019616at2759"/>
<feature type="disulfide bond" evidence="25">
    <location>
        <begin position="335"/>
        <end position="358"/>
    </location>
</feature>
<evidence type="ECO:0000256" key="1">
    <source>
        <dbReference type="ARBA" id="ARBA00001936"/>
    </source>
</evidence>